<dbReference type="Pfam" id="PF03810">
    <property type="entry name" value="IBN_N"/>
    <property type="match status" value="1"/>
</dbReference>
<dbReference type="SMART" id="SM00913">
    <property type="entry name" value="IBN_N"/>
    <property type="match status" value="1"/>
</dbReference>
<dbReference type="PANTHER" id="PTHR11223:SF2">
    <property type="entry name" value="EXPORTIN-1"/>
    <property type="match status" value="1"/>
</dbReference>
<evidence type="ECO:0000256" key="3">
    <source>
        <dbReference type="ARBA" id="ARBA00022448"/>
    </source>
</evidence>
<sequence>MASTATISMLEEAKAQFIHGEKLNVQLLDQVVNLMNTATGEDQRRANQVLVDLKEDPNAWTKVDAILECSSLNESKYFGLQILEGVIQKKWKSLPNIQREGIKSFIVNMMLKLSSSHVEMQLNALLLHKLNLVLVQIVKQDWPKNWPTFITDIVESSKSNETVCVNNMNILSLLSEEVFDFGAQNLTQAKEQYLKQQFCGQFQEVFTLCLTILEKCPSNSMVQATLKTLHRFLTWIPVGYVFETNITEILSENFLSLEVYRVVTLQCLTEISQIAVEHSDRVYSSKLINMFVATMKEISRLVEPSADLQKAYKVGTDQDQKFISSLAMFLVAFLKEHAALIEVTDPNRNKTLYEVHNYAMELLLKISLVDDIEVFKTCLDCWCWLTSELYRICPFTGPPLTFGMLALSPSYNNPRRILYKGHLSRLRSIMISRMAKPEEVLVVENEQGEVVREIVKDTDSVTLYRNMRETLVFLTHLDTRDTEEKMTDRLATQVTGDEFSWKNLNTLCWAVGSISGTMTEEDEKRFLVLVIRDLLGLCEQKRGKDNKAVIASNIMYVVGQYPRFLRAHWKFLRTVINKLFEFMHESHEGVQDMACDTFIKIAIKCRRHFVILQNGEKRPFIEEMLVNLSGIICDLTQPQVHVFYEAVGHIISAQVDPNLQEPLIEQLMSLPNHSWDEIIASAANDDKTLTELDTIRSLLNILKSNVAACKSIGNAFVSQLSRIYSDVLSIYRLLSERVSVAVSGNGEEVLKMPLIKSMRACKREILILVSSWVSKSNSGEFVLENIVPLLFDAVLFDYQRNVPSAREPKVLSLLSIIVTKLGPLINKEVPTILDAVFDCTLQMINKDLEAYPEHRTNFFQLVLSLIQESFTVFLNMPTEQLKHVLDSVVWAFQHSMRNVAEIGLDILKEMLSKVAEMPGERSQAFYTEHYMLILQHVLAVVCDSSQVHVAGLTYYAEVLCSLFRAPEFSIQVPLNKENPSQSNIDYVYGYISDQFAMHFKNLSADQIRVITKGFFSFNTETGLMRNHLRDFLVQLKETTGEDPSDLFLEEREAEIQAAQERKKCIPGMMNPNDLPDEDDMK</sequence>
<dbReference type="PANTHER" id="PTHR11223">
    <property type="entry name" value="EXPORTIN 1/5"/>
    <property type="match status" value="1"/>
</dbReference>
<dbReference type="InterPro" id="IPR014877">
    <property type="entry name" value="XPO1_C_dom"/>
</dbReference>
<dbReference type="Gene3D" id="1.25.10.10">
    <property type="entry name" value="Leucine-rich Repeat Variant"/>
    <property type="match status" value="1"/>
</dbReference>
<dbReference type="GO" id="GO:0005737">
    <property type="term" value="C:cytoplasm"/>
    <property type="evidence" value="ECO:0007669"/>
    <property type="project" value="TreeGrafter"/>
</dbReference>
<keyword evidence="4" id="KW-0653">Protein transport</keyword>
<dbReference type="GO" id="GO:0000056">
    <property type="term" value="P:ribosomal small subunit export from nucleus"/>
    <property type="evidence" value="ECO:0007669"/>
    <property type="project" value="TreeGrafter"/>
</dbReference>
<dbReference type="Pfam" id="PF18777">
    <property type="entry name" value="CRM1_repeat"/>
    <property type="match status" value="1"/>
</dbReference>
<name>A0A8S1H302_9PELO</name>
<dbReference type="Proteomes" id="UP000835052">
    <property type="component" value="Unassembled WGS sequence"/>
</dbReference>
<comment type="caution">
    <text evidence="8">The sequence shown here is derived from an EMBL/GenBank/DDBJ whole genome shotgun (WGS) entry which is preliminary data.</text>
</comment>
<dbReference type="InterPro" id="IPR041123">
    <property type="entry name" value="CRM1_repeat"/>
</dbReference>
<feature type="domain" description="Importin N-terminal" evidence="7">
    <location>
        <begin position="46"/>
        <end position="112"/>
    </location>
</feature>
<dbReference type="Pfam" id="PF18784">
    <property type="entry name" value="CRM1_repeat_2"/>
    <property type="match status" value="1"/>
</dbReference>
<reference evidence="8" key="1">
    <citation type="submission" date="2020-10" db="EMBL/GenBank/DDBJ databases">
        <authorList>
            <person name="Kikuchi T."/>
        </authorList>
    </citation>
    <scope>NUCLEOTIDE SEQUENCE</scope>
    <source>
        <strain evidence="8">NKZ352</strain>
    </source>
</reference>
<dbReference type="FunFam" id="1.25.10.10:FF:000022">
    <property type="entry name" value="protein EXPORTIN 1A"/>
    <property type="match status" value="1"/>
</dbReference>
<dbReference type="SMART" id="SM01102">
    <property type="entry name" value="CRM1_C"/>
    <property type="match status" value="1"/>
</dbReference>
<feature type="region of interest" description="Disordered" evidence="6">
    <location>
        <begin position="1059"/>
        <end position="1081"/>
    </location>
</feature>
<dbReference type="GO" id="GO:0000055">
    <property type="term" value="P:ribosomal large subunit export from nucleus"/>
    <property type="evidence" value="ECO:0007669"/>
    <property type="project" value="TreeGrafter"/>
</dbReference>
<proteinExistence type="inferred from homology"/>
<dbReference type="GO" id="GO:0005049">
    <property type="term" value="F:nuclear export signal receptor activity"/>
    <property type="evidence" value="ECO:0007669"/>
    <property type="project" value="InterPro"/>
</dbReference>
<dbReference type="EMBL" id="CAJGYM010000011">
    <property type="protein sequence ID" value="CAD6189633.1"/>
    <property type="molecule type" value="Genomic_DNA"/>
</dbReference>
<evidence type="ECO:0000256" key="1">
    <source>
        <dbReference type="ARBA" id="ARBA00004123"/>
    </source>
</evidence>
<dbReference type="PROSITE" id="PS50166">
    <property type="entry name" value="IMPORTIN_B_NT"/>
    <property type="match status" value="1"/>
</dbReference>
<dbReference type="GO" id="GO:0005634">
    <property type="term" value="C:nucleus"/>
    <property type="evidence" value="ECO:0007669"/>
    <property type="project" value="UniProtKB-SubCell"/>
</dbReference>
<keyword evidence="5" id="KW-0539">Nucleus</keyword>
<gene>
    <name evidence="8" type="ORF">CAUJ_LOCUS5552</name>
</gene>
<accession>A0A8S1H302</accession>
<dbReference type="InterPro" id="IPR040485">
    <property type="entry name" value="XPO1_repeat_3"/>
</dbReference>
<protein>
    <recommendedName>
        <fullName evidence="7">Importin N-terminal domain-containing protein</fullName>
    </recommendedName>
</protein>
<dbReference type="InterPro" id="IPR001494">
    <property type="entry name" value="Importin-beta_N"/>
</dbReference>
<comment type="subcellular location">
    <subcellularLocation>
        <location evidence="1">Nucleus</location>
    </subcellularLocation>
</comment>
<dbReference type="OrthoDB" id="27218at2759"/>
<dbReference type="Pfam" id="PF08389">
    <property type="entry name" value="Xpo1"/>
    <property type="match status" value="1"/>
</dbReference>
<dbReference type="InterPro" id="IPR045065">
    <property type="entry name" value="XPO1/5"/>
</dbReference>
<dbReference type="InterPro" id="IPR016024">
    <property type="entry name" value="ARM-type_fold"/>
</dbReference>
<dbReference type="Pfam" id="PF08767">
    <property type="entry name" value="CRM1_C"/>
    <property type="match status" value="1"/>
</dbReference>
<evidence type="ECO:0000256" key="6">
    <source>
        <dbReference type="SAM" id="MobiDB-lite"/>
    </source>
</evidence>
<evidence type="ECO:0000313" key="8">
    <source>
        <dbReference type="EMBL" id="CAD6189633.1"/>
    </source>
</evidence>
<dbReference type="InterPro" id="IPR041235">
    <property type="entry name" value="Exp1_repeat_2"/>
</dbReference>
<evidence type="ECO:0000313" key="9">
    <source>
        <dbReference type="Proteomes" id="UP000835052"/>
    </source>
</evidence>
<keyword evidence="9" id="KW-1185">Reference proteome</keyword>
<comment type="similarity">
    <text evidence="2">Belongs to the exportin family.</text>
</comment>
<dbReference type="Pfam" id="PF18787">
    <property type="entry name" value="CRM1_repeat_3"/>
    <property type="match status" value="1"/>
</dbReference>
<dbReference type="SUPFAM" id="SSF48371">
    <property type="entry name" value="ARM repeat"/>
    <property type="match status" value="1"/>
</dbReference>
<dbReference type="InterPro" id="IPR011989">
    <property type="entry name" value="ARM-like"/>
</dbReference>
<evidence type="ECO:0000256" key="5">
    <source>
        <dbReference type="ARBA" id="ARBA00023242"/>
    </source>
</evidence>
<organism evidence="8 9">
    <name type="scientific">Caenorhabditis auriculariae</name>
    <dbReference type="NCBI Taxonomy" id="2777116"/>
    <lineage>
        <taxon>Eukaryota</taxon>
        <taxon>Metazoa</taxon>
        <taxon>Ecdysozoa</taxon>
        <taxon>Nematoda</taxon>
        <taxon>Chromadorea</taxon>
        <taxon>Rhabditida</taxon>
        <taxon>Rhabditina</taxon>
        <taxon>Rhabditomorpha</taxon>
        <taxon>Rhabditoidea</taxon>
        <taxon>Rhabditidae</taxon>
        <taxon>Peloderinae</taxon>
        <taxon>Caenorhabditis</taxon>
    </lineage>
</organism>
<dbReference type="GO" id="GO:0006611">
    <property type="term" value="P:protein export from nucleus"/>
    <property type="evidence" value="ECO:0007669"/>
    <property type="project" value="InterPro"/>
</dbReference>
<dbReference type="AlphaFoldDB" id="A0A8S1H302"/>
<evidence type="ECO:0000256" key="2">
    <source>
        <dbReference type="ARBA" id="ARBA00009466"/>
    </source>
</evidence>
<keyword evidence="3" id="KW-0813">Transport</keyword>
<dbReference type="InterPro" id="IPR013598">
    <property type="entry name" value="Exportin-1/Importin-b-like"/>
</dbReference>
<evidence type="ECO:0000256" key="4">
    <source>
        <dbReference type="ARBA" id="ARBA00022927"/>
    </source>
</evidence>
<evidence type="ECO:0000259" key="7">
    <source>
        <dbReference type="PROSITE" id="PS50166"/>
    </source>
</evidence>
<dbReference type="GO" id="GO:0031267">
    <property type="term" value="F:small GTPase binding"/>
    <property type="evidence" value="ECO:0007669"/>
    <property type="project" value="InterPro"/>
</dbReference>